<dbReference type="GO" id="GO:0005634">
    <property type="term" value="C:nucleus"/>
    <property type="evidence" value="ECO:0007669"/>
    <property type="project" value="TreeGrafter"/>
</dbReference>
<dbReference type="SMART" id="SM01037">
    <property type="entry name" value="Bet_v_1"/>
    <property type="match status" value="1"/>
</dbReference>
<dbReference type="KEGG" id="dzi:111279299"/>
<protein>
    <submittedName>
        <fullName evidence="6">Major allergen Pru av 1-like</fullName>
    </submittedName>
</protein>
<dbReference type="InterPro" id="IPR050279">
    <property type="entry name" value="Plant_def-hormone_signal"/>
</dbReference>
<dbReference type="GO" id="GO:0006952">
    <property type="term" value="P:defense response"/>
    <property type="evidence" value="ECO:0007669"/>
    <property type="project" value="UniProtKB-KW"/>
</dbReference>
<dbReference type="GO" id="GO:0010427">
    <property type="term" value="F:abscisic acid binding"/>
    <property type="evidence" value="ECO:0007669"/>
    <property type="project" value="InterPro"/>
</dbReference>
<proteinExistence type="inferred from homology"/>
<evidence type="ECO:0000256" key="2">
    <source>
        <dbReference type="ARBA" id="ARBA00022821"/>
    </source>
</evidence>
<accession>A0A6P5X2I6</accession>
<feature type="domain" description="Bet v I/Major latex protein" evidence="4">
    <location>
        <begin position="1"/>
        <end position="155"/>
    </location>
</feature>
<dbReference type="OrthoDB" id="1858506at2759"/>
<dbReference type="Proteomes" id="UP000515121">
    <property type="component" value="Unplaced"/>
</dbReference>
<dbReference type="InterPro" id="IPR000916">
    <property type="entry name" value="Bet_v_I/MLP"/>
</dbReference>
<evidence type="ECO:0000256" key="1">
    <source>
        <dbReference type="ARBA" id="ARBA00009744"/>
    </source>
</evidence>
<dbReference type="AlphaFoldDB" id="A0A6P5X2I6"/>
<organism evidence="5 6">
    <name type="scientific">Durio zibethinus</name>
    <name type="common">Durian</name>
    <dbReference type="NCBI Taxonomy" id="66656"/>
    <lineage>
        <taxon>Eukaryota</taxon>
        <taxon>Viridiplantae</taxon>
        <taxon>Streptophyta</taxon>
        <taxon>Embryophyta</taxon>
        <taxon>Tracheophyta</taxon>
        <taxon>Spermatophyta</taxon>
        <taxon>Magnoliopsida</taxon>
        <taxon>eudicotyledons</taxon>
        <taxon>Gunneridae</taxon>
        <taxon>Pentapetalae</taxon>
        <taxon>rosids</taxon>
        <taxon>malvids</taxon>
        <taxon>Malvales</taxon>
        <taxon>Malvaceae</taxon>
        <taxon>Helicteroideae</taxon>
        <taxon>Durio</taxon>
    </lineage>
</organism>
<dbReference type="SUPFAM" id="SSF55961">
    <property type="entry name" value="Bet v1-like"/>
    <property type="match status" value="1"/>
</dbReference>
<evidence type="ECO:0000259" key="4">
    <source>
        <dbReference type="SMART" id="SM01037"/>
    </source>
</evidence>
<reference evidence="6" key="1">
    <citation type="submission" date="2025-08" db="UniProtKB">
        <authorList>
            <consortium name="RefSeq"/>
        </authorList>
    </citation>
    <scope>IDENTIFICATION</scope>
    <source>
        <tissue evidence="6">Fruit stalk</tissue>
    </source>
</reference>
<dbReference type="Gene3D" id="3.30.530.20">
    <property type="match status" value="1"/>
</dbReference>
<evidence type="ECO:0000313" key="6">
    <source>
        <dbReference type="RefSeq" id="XP_022722051.1"/>
    </source>
</evidence>
<comment type="similarity">
    <text evidence="1">Belongs to the BetVI family.</text>
</comment>
<dbReference type="GO" id="GO:0005737">
    <property type="term" value="C:cytoplasm"/>
    <property type="evidence" value="ECO:0007669"/>
    <property type="project" value="TreeGrafter"/>
</dbReference>
<evidence type="ECO:0000313" key="5">
    <source>
        <dbReference type="Proteomes" id="UP000515121"/>
    </source>
</evidence>
<dbReference type="RefSeq" id="XP_022722051.1">
    <property type="nucleotide sequence ID" value="XM_022866316.1"/>
</dbReference>
<dbReference type="GeneID" id="111279299"/>
<sequence length="159" mass="17513">MGVFTYESEVVIAISPAKMFKACIIDGDKLIPKIVPQAFKSVEYIEGNGEPGSIKKVTFGEGSQFNYVKQKVEALDKENFAYSYSVIEGDALMNTLEKIAYQTKLEASAAGGSICKTISKYYTIGDFELKEEEIKAGKEKALGMFRAVEAYLLSNPDAY</sequence>
<dbReference type="GO" id="GO:0009738">
    <property type="term" value="P:abscisic acid-activated signaling pathway"/>
    <property type="evidence" value="ECO:0007669"/>
    <property type="project" value="InterPro"/>
</dbReference>
<dbReference type="GO" id="GO:0038023">
    <property type="term" value="F:signaling receptor activity"/>
    <property type="evidence" value="ECO:0007669"/>
    <property type="project" value="InterPro"/>
</dbReference>
<dbReference type="CDD" id="cd07816">
    <property type="entry name" value="Bet_v1-like"/>
    <property type="match status" value="1"/>
</dbReference>
<dbReference type="GO" id="GO:0004864">
    <property type="term" value="F:protein phosphatase inhibitor activity"/>
    <property type="evidence" value="ECO:0007669"/>
    <property type="project" value="InterPro"/>
</dbReference>
<name>A0A6P5X2I6_DURZI</name>
<dbReference type="FunFam" id="3.30.530.20:FF:000007">
    <property type="entry name" value="Major pollen allergen Bet v 1-A"/>
    <property type="match status" value="1"/>
</dbReference>
<gene>
    <name evidence="6" type="primary">LOC111279299</name>
</gene>
<keyword evidence="5" id="KW-1185">Reference proteome</keyword>
<dbReference type="PRINTS" id="PR00634">
    <property type="entry name" value="BETALLERGEN"/>
</dbReference>
<keyword evidence="3" id="KW-0568">Pathogenesis-related protein</keyword>
<dbReference type="PANTHER" id="PTHR31213:SF67">
    <property type="entry name" value="MAJOR ALLERGEN PRU AV 1-LIKE"/>
    <property type="match status" value="1"/>
</dbReference>
<evidence type="ECO:0000256" key="3">
    <source>
        <dbReference type="ARBA" id="ARBA00023265"/>
    </source>
</evidence>
<keyword evidence="2" id="KW-0611">Plant defense</keyword>
<dbReference type="InterPro" id="IPR024949">
    <property type="entry name" value="Bet_v_I_allergen"/>
</dbReference>
<dbReference type="Pfam" id="PF00407">
    <property type="entry name" value="Bet_v_1"/>
    <property type="match status" value="1"/>
</dbReference>
<dbReference type="InterPro" id="IPR023393">
    <property type="entry name" value="START-like_dom_sf"/>
</dbReference>
<dbReference type="PANTHER" id="PTHR31213">
    <property type="entry name" value="OS08G0374000 PROTEIN-RELATED"/>
    <property type="match status" value="1"/>
</dbReference>